<evidence type="ECO:0000313" key="2">
    <source>
        <dbReference type="Proteomes" id="UP001589587"/>
    </source>
</evidence>
<dbReference type="RefSeq" id="WP_378377376.1">
    <property type="nucleotide sequence ID" value="NZ_JBHMAS010000107.1"/>
</dbReference>
<keyword evidence="2" id="KW-1185">Reference proteome</keyword>
<accession>A0ABV5XS60</accession>
<organism evidence="1 2">
    <name type="scientific">Rhodococcus baikonurensis</name>
    <dbReference type="NCBI Taxonomy" id="172041"/>
    <lineage>
        <taxon>Bacteria</taxon>
        <taxon>Bacillati</taxon>
        <taxon>Actinomycetota</taxon>
        <taxon>Actinomycetes</taxon>
        <taxon>Mycobacteriales</taxon>
        <taxon>Nocardiaceae</taxon>
        <taxon>Rhodococcus</taxon>
        <taxon>Rhodococcus erythropolis group</taxon>
    </lineage>
</organism>
<name>A0ABV5XS60_9NOCA</name>
<evidence type="ECO:0008006" key="3">
    <source>
        <dbReference type="Google" id="ProtNLM"/>
    </source>
</evidence>
<reference evidence="1 2" key="1">
    <citation type="submission" date="2024-09" db="EMBL/GenBank/DDBJ databases">
        <authorList>
            <person name="Sun Q."/>
            <person name="Mori K."/>
        </authorList>
    </citation>
    <scope>NUCLEOTIDE SEQUENCE [LARGE SCALE GENOMIC DNA]</scope>
    <source>
        <strain evidence="1 2">JCM 11411</strain>
    </source>
</reference>
<proteinExistence type="predicted"/>
<comment type="caution">
    <text evidence="1">The sequence shown here is derived from an EMBL/GenBank/DDBJ whole genome shotgun (WGS) entry which is preliminary data.</text>
</comment>
<dbReference type="Proteomes" id="UP001589587">
    <property type="component" value="Unassembled WGS sequence"/>
</dbReference>
<sequence length="274" mass="29616">MATDANLGPCVICGDADNPTLEHIIPQALLLRMGVEPATTADHPFTTSLCNDCNTATSKLHNNTDLLDLIETGAPVSQNTLRALAFWIVWITLLLGVKRGGDVWPIEDARKRLQSRFSDRSAGGVPRGTRVYAALVNEDETSTLSAQYSILLRNDPRVILDHANFPTGYRPSGAKTAAAVLRVGNLVVMVLGPTWSSGPDHISLIDKAAADIGLTPIWPSTNPEITLTPHTVALKEVWNLFVCTPFTIRNNELLPAALRSLESAVSYLDPSTET</sequence>
<evidence type="ECO:0000313" key="1">
    <source>
        <dbReference type="EMBL" id="MFB9785259.1"/>
    </source>
</evidence>
<dbReference type="EMBL" id="JBHMAS010000107">
    <property type="protein sequence ID" value="MFB9785259.1"/>
    <property type="molecule type" value="Genomic_DNA"/>
</dbReference>
<gene>
    <name evidence="1" type="ORF">ACFFQ6_36780</name>
</gene>
<protein>
    <recommendedName>
        <fullName evidence="3">HNH endonuclease</fullName>
    </recommendedName>
</protein>